<sequence length="648" mass="67750">MRNYLGLALTLSLLVGCGTTSQPDSQSTGSQPTDSQPDSLNDVPSAVTGQQDLSVLALGSVQTAFGKSKLSSALRQLAATPLSVQSLGNSKNGLDLPINGNYVTVDAVASADPAALLEKLQRLGLKDGSAFQQMVSGRLPVSALAQAGLLPELQFVRMSAARTNAFPLTGATGVLSQGDFAQRSNIARSTYRVDGRGIRVGILSDSFNAWDTATEGGPPRTTVAQDISNGDLPARGVQVLQDLGQNNGGSDEGRAMAQIVHDVAPGADISFATAFVGGQAGFANNILRLAQAGSKVIVDDVSYFAEPAYSDGIITQAVDQVAKQGVAYFTSAGNAGAEAFETTWKNGGPFILRGPGGQIDYKANMLNYAPRGTDTLRKVIIPAGGVLTTYLEWDDPFASATRNGRGARTDLDLFVLDDRGNIIPPDPANGIFSVSTDDNIGNDPIEAVSVANTSNSPRVVNLLVTRFDGPLPTLVRMQEYGNASAQEYITNSPTAKGHANSKGGVGVAAARFSNTPAYGVSPALPEPFTSVGGIPILFDTNGRRNVELRLQPRFSAPDGVNTSFFGQTTFGDGSLVDGDNFPNFFGTSAAAPHAAAAAALLLQNKPRLKPEDLFDALAFTSSDMGKKGYDFTNGFGLLQVDRAFLLTR</sequence>
<dbReference type="PROSITE" id="PS00138">
    <property type="entry name" value="SUBTILASE_SER"/>
    <property type="match status" value="1"/>
</dbReference>
<dbReference type="RefSeq" id="WP_075830472.1">
    <property type="nucleotide sequence ID" value="NZ_MSTI01000020.1"/>
</dbReference>
<gene>
    <name evidence="6" type="ORF">BOO71_0001696</name>
</gene>
<dbReference type="InterPro" id="IPR034075">
    <property type="entry name" value="Glr3161-like_dom"/>
</dbReference>
<dbReference type="AlphaFoldDB" id="A0A1U7P3M8"/>
<dbReference type="GO" id="GO:0006508">
    <property type="term" value="P:proteolysis"/>
    <property type="evidence" value="ECO:0007669"/>
    <property type="project" value="UniProtKB-KW"/>
</dbReference>
<reference evidence="6 7" key="1">
    <citation type="submission" date="2017-01" db="EMBL/GenBank/DDBJ databases">
        <title>Genome Analysis of Deinococcus marmoris KOPRI26562.</title>
        <authorList>
            <person name="Kim J.H."/>
            <person name="Oh H.-M."/>
        </authorList>
    </citation>
    <scope>NUCLEOTIDE SEQUENCE [LARGE SCALE GENOMIC DNA]</scope>
    <source>
        <strain evidence="6 7">KOPRI26562</strain>
    </source>
</reference>
<feature type="domain" description="Peptidase S8/S53" evidence="5">
    <location>
        <begin position="545"/>
        <end position="636"/>
    </location>
</feature>
<dbReference type="GO" id="GO:0004252">
    <property type="term" value="F:serine-type endopeptidase activity"/>
    <property type="evidence" value="ECO:0007669"/>
    <property type="project" value="InterPro"/>
</dbReference>
<dbReference type="CDD" id="cd05562">
    <property type="entry name" value="Peptidases_S53_like"/>
    <property type="match status" value="1"/>
</dbReference>
<dbReference type="SUPFAM" id="SSF52743">
    <property type="entry name" value="Subtilisin-like"/>
    <property type="match status" value="1"/>
</dbReference>
<dbReference type="EMBL" id="MSTI01000020">
    <property type="protein sequence ID" value="OLV19777.1"/>
    <property type="molecule type" value="Genomic_DNA"/>
</dbReference>
<evidence type="ECO:0000313" key="6">
    <source>
        <dbReference type="EMBL" id="OLV19777.1"/>
    </source>
</evidence>
<dbReference type="PROSITE" id="PS51257">
    <property type="entry name" value="PROKAR_LIPOPROTEIN"/>
    <property type="match status" value="1"/>
</dbReference>
<evidence type="ECO:0000256" key="1">
    <source>
        <dbReference type="ARBA" id="ARBA00022670"/>
    </source>
</evidence>
<protein>
    <recommendedName>
        <fullName evidence="5">Peptidase S8/S53 domain-containing protein</fullName>
    </recommendedName>
</protein>
<dbReference type="InterPro" id="IPR036852">
    <property type="entry name" value="Peptidase_S8/S53_dom_sf"/>
</dbReference>
<feature type="region of interest" description="Disordered" evidence="4">
    <location>
        <begin position="20"/>
        <end position="45"/>
    </location>
</feature>
<proteinExistence type="predicted"/>
<keyword evidence="3" id="KW-0720">Serine protease</keyword>
<dbReference type="OrthoDB" id="9813435at2"/>
<organism evidence="6 7">
    <name type="scientific">Deinococcus marmoris</name>
    <dbReference type="NCBI Taxonomy" id="249408"/>
    <lineage>
        <taxon>Bacteria</taxon>
        <taxon>Thermotogati</taxon>
        <taxon>Deinococcota</taxon>
        <taxon>Deinococci</taxon>
        <taxon>Deinococcales</taxon>
        <taxon>Deinococcaceae</taxon>
        <taxon>Deinococcus</taxon>
    </lineage>
</organism>
<evidence type="ECO:0000256" key="4">
    <source>
        <dbReference type="SAM" id="MobiDB-lite"/>
    </source>
</evidence>
<name>A0A1U7P3M8_9DEIO</name>
<evidence type="ECO:0000256" key="2">
    <source>
        <dbReference type="ARBA" id="ARBA00022801"/>
    </source>
</evidence>
<dbReference type="Pfam" id="PF00082">
    <property type="entry name" value="Peptidase_S8"/>
    <property type="match status" value="1"/>
</dbReference>
<keyword evidence="2" id="KW-0378">Hydrolase</keyword>
<comment type="caution">
    <text evidence="6">The sequence shown here is derived from an EMBL/GenBank/DDBJ whole genome shotgun (WGS) entry which is preliminary data.</text>
</comment>
<dbReference type="InterPro" id="IPR000209">
    <property type="entry name" value="Peptidase_S8/S53_dom"/>
</dbReference>
<dbReference type="InterPro" id="IPR023828">
    <property type="entry name" value="Peptidase_S8_Ser-AS"/>
</dbReference>
<accession>A0A1U7P3M8</accession>
<keyword evidence="1" id="KW-0645">Protease</keyword>
<evidence type="ECO:0000256" key="3">
    <source>
        <dbReference type="ARBA" id="ARBA00022825"/>
    </source>
</evidence>
<dbReference type="Proteomes" id="UP000186607">
    <property type="component" value="Unassembled WGS sequence"/>
</dbReference>
<dbReference type="Gene3D" id="3.40.50.200">
    <property type="entry name" value="Peptidase S8/S53 domain"/>
    <property type="match status" value="2"/>
</dbReference>
<dbReference type="STRING" id="249408.BOO71_0001696"/>
<feature type="compositionally biased region" description="Polar residues" evidence="4">
    <location>
        <begin position="20"/>
        <end position="39"/>
    </location>
</feature>
<evidence type="ECO:0000259" key="5">
    <source>
        <dbReference type="Pfam" id="PF00082"/>
    </source>
</evidence>
<keyword evidence="7" id="KW-1185">Reference proteome</keyword>
<evidence type="ECO:0000313" key="7">
    <source>
        <dbReference type="Proteomes" id="UP000186607"/>
    </source>
</evidence>